<dbReference type="PROSITE" id="PS50893">
    <property type="entry name" value="ABC_TRANSPORTER_2"/>
    <property type="match status" value="1"/>
</dbReference>
<evidence type="ECO:0000256" key="2">
    <source>
        <dbReference type="ARBA" id="ARBA00022741"/>
    </source>
</evidence>
<accession>A0A075GFT5</accession>
<keyword evidence="3" id="KW-0067">ATP-binding</keyword>
<sequence length="265" mass="29079">MSSVLKVDGLRKEFGGLVAVNDVSFEIGEGEFVGLIGPNGCGKSTTFNCISGLLEQTAGYIEMFGEDVSYLRPDQIQNLGMTRTFQHTRLWRQMTVIENLLVPPRGQFGSNIVDQIRAVLTPGSNPSETERLEKAYSVLDQLEVPHMAMNLTSELSGGQSKLVDIGRSMMGDPKLLLLDEPVAGVAGPLAMKIFNNLRNIVNETGISILIIEHNMDFILRQGVDRIIVMNEGEILMQGTPDEVRGNREVIEAYLGASGEPQEELE</sequence>
<protein>
    <submittedName>
        <fullName evidence="5">Monosaccharide-transporting ATPase (LivG)</fullName>
    </submittedName>
</protein>
<proteinExistence type="predicted"/>
<reference evidence="5" key="1">
    <citation type="journal article" date="2014" name="Genome Biol. Evol.">
        <title>Pangenome evidence for extensive interdomain horizontal transfer affecting lineage core and shell genes in uncultured planktonic thaumarchaeota and euryarchaeota.</title>
        <authorList>
            <person name="Deschamps P."/>
            <person name="Zivanovic Y."/>
            <person name="Moreira D."/>
            <person name="Rodriguez-Valera F."/>
            <person name="Lopez-Garcia P."/>
        </authorList>
    </citation>
    <scope>NUCLEOTIDE SEQUENCE</scope>
</reference>
<name>A0A075GFT5_9EURY</name>
<dbReference type="PANTHER" id="PTHR45772:SF9">
    <property type="entry name" value="CONSERVED COMPONENT OF ABC TRANSPORTER FOR NATURAL AMINO ACIDS"/>
    <property type="match status" value="1"/>
</dbReference>
<keyword evidence="2" id="KW-0547">Nucleotide-binding</keyword>
<dbReference type="SMART" id="SM00382">
    <property type="entry name" value="AAA"/>
    <property type="match status" value="1"/>
</dbReference>
<dbReference type="CDD" id="cd03219">
    <property type="entry name" value="ABC_Mj1267_LivG_branched"/>
    <property type="match status" value="1"/>
</dbReference>
<dbReference type="InterPro" id="IPR032823">
    <property type="entry name" value="BCA_ABC_TP_C"/>
</dbReference>
<dbReference type="Pfam" id="PF00005">
    <property type="entry name" value="ABC_tran"/>
    <property type="match status" value="1"/>
</dbReference>
<evidence type="ECO:0000313" key="5">
    <source>
        <dbReference type="EMBL" id="AIF00478.1"/>
    </source>
</evidence>
<evidence type="ECO:0000256" key="3">
    <source>
        <dbReference type="ARBA" id="ARBA00022840"/>
    </source>
</evidence>
<dbReference type="InterPro" id="IPR051120">
    <property type="entry name" value="ABC_AA/LPS_Transport"/>
</dbReference>
<dbReference type="InterPro" id="IPR027417">
    <property type="entry name" value="P-loop_NTPase"/>
</dbReference>
<evidence type="ECO:0000259" key="4">
    <source>
        <dbReference type="PROSITE" id="PS50893"/>
    </source>
</evidence>
<dbReference type="SUPFAM" id="SSF52540">
    <property type="entry name" value="P-loop containing nucleoside triphosphate hydrolases"/>
    <property type="match status" value="1"/>
</dbReference>
<dbReference type="Pfam" id="PF12399">
    <property type="entry name" value="BCA_ABC_TP_C"/>
    <property type="match status" value="1"/>
</dbReference>
<evidence type="ECO:0000256" key="1">
    <source>
        <dbReference type="ARBA" id="ARBA00022448"/>
    </source>
</evidence>
<dbReference type="InterPro" id="IPR017871">
    <property type="entry name" value="ABC_transporter-like_CS"/>
</dbReference>
<dbReference type="GO" id="GO:0005886">
    <property type="term" value="C:plasma membrane"/>
    <property type="evidence" value="ECO:0007669"/>
    <property type="project" value="TreeGrafter"/>
</dbReference>
<feature type="domain" description="ABC transporter" evidence="4">
    <location>
        <begin position="5"/>
        <end position="256"/>
    </location>
</feature>
<dbReference type="InterPro" id="IPR003439">
    <property type="entry name" value="ABC_transporter-like_ATP-bd"/>
</dbReference>
<organism evidence="5">
    <name type="scientific">uncultured marine group II/III euryarchaeote KM3_133_F10</name>
    <dbReference type="NCBI Taxonomy" id="1457864"/>
    <lineage>
        <taxon>Archaea</taxon>
        <taxon>Methanobacteriati</taxon>
        <taxon>Methanobacteriota</taxon>
        <taxon>environmental samples</taxon>
    </lineage>
</organism>
<dbReference type="InterPro" id="IPR003593">
    <property type="entry name" value="AAA+_ATPase"/>
</dbReference>
<keyword evidence="1" id="KW-0813">Transport</keyword>
<dbReference type="PROSITE" id="PS00211">
    <property type="entry name" value="ABC_TRANSPORTER_1"/>
    <property type="match status" value="1"/>
</dbReference>
<dbReference type="GO" id="GO:0016887">
    <property type="term" value="F:ATP hydrolysis activity"/>
    <property type="evidence" value="ECO:0007669"/>
    <property type="project" value="InterPro"/>
</dbReference>
<dbReference type="GO" id="GO:0005524">
    <property type="term" value="F:ATP binding"/>
    <property type="evidence" value="ECO:0007669"/>
    <property type="project" value="UniProtKB-KW"/>
</dbReference>
<dbReference type="AlphaFoldDB" id="A0A075GFT5"/>
<dbReference type="PANTHER" id="PTHR45772">
    <property type="entry name" value="CONSERVED COMPONENT OF ABC TRANSPORTER FOR NATURAL AMINO ACIDS-RELATED"/>
    <property type="match status" value="1"/>
</dbReference>
<gene>
    <name evidence="5" type="primary">livG</name>
</gene>
<dbReference type="EMBL" id="KF900592">
    <property type="protein sequence ID" value="AIF00478.1"/>
    <property type="molecule type" value="Genomic_DNA"/>
</dbReference>
<dbReference type="Gene3D" id="3.40.50.300">
    <property type="entry name" value="P-loop containing nucleotide triphosphate hydrolases"/>
    <property type="match status" value="1"/>
</dbReference>